<dbReference type="KEGG" id="plia:E4191_17520"/>
<evidence type="ECO:0000256" key="6">
    <source>
        <dbReference type="SAM" id="Phobius"/>
    </source>
</evidence>
<evidence type="ECO:0000256" key="1">
    <source>
        <dbReference type="ARBA" id="ARBA00004651"/>
    </source>
</evidence>
<keyword evidence="3 6" id="KW-0812">Transmembrane</keyword>
<reference evidence="8" key="1">
    <citation type="submission" date="2019-05" db="EMBL/GenBank/DDBJ databases">
        <title>Tamlana fucoidanivorans sp. nov., isolated from the surface of algae collected from Fujian province in China.</title>
        <authorList>
            <person name="Li J."/>
        </authorList>
    </citation>
    <scope>NUCLEOTIDE SEQUENCE [LARGE SCALE GENOMIC DNA]</scope>
    <source>
        <strain evidence="8">2251</strain>
        <plasmid evidence="8">unnamed6</plasmid>
    </source>
</reference>
<feature type="transmembrane region" description="Helical" evidence="6">
    <location>
        <begin position="58"/>
        <end position="91"/>
    </location>
</feature>
<sequence>MAMPEMTVLLTYLAVLVGFVFFPGPSILLTLARASTSGTRAGVATSLGIGLGDVIHTLLAVIGVSAIVMASANAFLAVKLLGAGYLIYIGLRSIFERTSFQGQPDLPLITPRKAFRQACLAEVLNPKSAMFFLAFLPQFVAPDQGNVALQLLVLGLLFVVMGTAATLLVAVGAGTIGATLRSNPAIQRWQGKVVGTLYCALGIRLAFQQR</sequence>
<geneLocation type="plasmid" evidence="7 8">
    <name>unnamed6</name>
</geneLocation>
<evidence type="ECO:0000256" key="3">
    <source>
        <dbReference type="ARBA" id="ARBA00022692"/>
    </source>
</evidence>
<dbReference type="Pfam" id="PF01810">
    <property type="entry name" value="LysE"/>
    <property type="match status" value="1"/>
</dbReference>
<accession>A0A4Y5SSS8</accession>
<keyword evidence="2" id="KW-1003">Cell membrane</keyword>
<dbReference type="PANTHER" id="PTHR30086:SF20">
    <property type="entry name" value="ARGININE EXPORTER PROTEIN ARGO-RELATED"/>
    <property type="match status" value="1"/>
</dbReference>
<dbReference type="EMBL" id="CP040760">
    <property type="protein sequence ID" value="QDA35938.1"/>
    <property type="molecule type" value="Genomic_DNA"/>
</dbReference>
<dbReference type="InterPro" id="IPR001123">
    <property type="entry name" value="LeuE-type"/>
</dbReference>
<keyword evidence="7" id="KW-0614">Plasmid</keyword>
<name>A0A4Y5SSS8_9RHOB</name>
<proteinExistence type="predicted"/>
<evidence type="ECO:0000313" key="8">
    <source>
        <dbReference type="Proteomes" id="UP000296374"/>
    </source>
</evidence>
<dbReference type="PIRSF" id="PIRSF006324">
    <property type="entry name" value="LeuE"/>
    <property type="match status" value="1"/>
</dbReference>
<comment type="subcellular location">
    <subcellularLocation>
        <location evidence="1">Cell membrane</location>
        <topology evidence="1">Multi-pass membrane protein</topology>
    </subcellularLocation>
</comment>
<dbReference type="AlphaFoldDB" id="A0A4Y5SSS8"/>
<keyword evidence="4 6" id="KW-1133">Transmembrane helix</keyword>
<feature type="transmembrane region" description="Helical" evidence="6">
    <location>
        <begin position="151"/>
        <end position="177"/>
    </location>
</feature>
<dbReference type="PANTHER" id="PTHR30086">
    <property type="entry name" value="ARGININE EXPORTER PROTEIN ARGO"/>
    <property type="match status" value="1"/>
</dbReference>
<organism evidence="7 8">
    <name type="scientific">Paracoccus liaowanqingii</name>
    <dbReference type="NCBI Taxonomy" id="2560053"/>
    <lineage>
        <taxon>Bacteria</taxon>
        <taxon>Pseudomonadati</taxon>
        <taxon>Pseudomonadota</taxon>
        <taxon>Alphaproteobacteria</taxon>
        <taxon>Rhodobacterales</taxon>
        <taxon>Paracoccaceae</taxon>
        <taxon>Paracoccus</taxon>
    </lineage>
</organism>
<protein>
    <submittedName>
        <fullName evidence="7">LysE family translocator</fullName>
    </submittedName>
</protein>
<dbReference type="Proteomes" id="UP000296374">
    <property type="component" value="Plasmid unnamed6"/>
</dbReference>
<evidence type="ECO:0000256" key="5">
    <source>
        <dbReference type="ARBA" id="ARBA00023136"/>
    </source>
</evidence>
<dbReference type="GO" id="GO:0015171">
    <property type="term" value="F:amino acid transmembrane transporter activity"/>
    <property type="evidence" value="ECO:0007669"/>
    <property type="project" value="TreeGrafter"/>
</dbReference>
<keyword evidence="5 6" id="KW-0472">Membrane</keyword>
<dbReference type="GO" id="GO:0005886">
    <property type="term" value="C:plasma membrane"/>
    <property type="evidence" value="ECO:0007669"/>
    <property type="project" value="UniProtKB-SubCell"/>
</dbReference>
<gene>
    <name evidence="7" type="ORF">E4191_17520</name>
</gene>
<evidence type="ECO:0000256" key="2">
    <source>
        <dbReference type="ARBA" id="ARBA00022475"/>
    </source>
</evidence>
<evidence type="ECO:0000256" key="4">
    <source>
        <dbReference type="ARBA" id="ARBA00022989"/>
    </source>
</evidence>
<evidence type="ECO:0000313" key="7">
    <source>
        <dbReference type="EMBL" id="QDA35938.1"/>
    </source>
</evidence>